<feature type="compositionally biased region" description="Low complexity" evidence="1">
    <location>
        <begin position="687"/>
        <end position="698"/>
    </location>
</feature>
<feature type="compositionally biased region" description="Basic and acidic residues" evidence="1">
    <location>
        <begin position="920"/>
        <end position="936"/>
    </location>
</feature>
<proteinExistence type="predicted"/>
<feature type="region of interest" description="Disordered" evidence="1">
    <location>
        <begin position="679"/>
        <end position="797"/>
    </location>
</feature>
<sequence length="978" mass="110323">MEPRIFVSDFNRIYVFFVGGKLECDFHLMDLMEIESASKSQLTLKWETKTVEYGKIISSGKSYTISISPVSHATYDMDVIIWWINKQWLNLTLPPKLKFKQIILPLHRQESIIGRIQSEDPESGCGGLVQTYISICDWLDYEVDESILWDLELYFYPNQKREFYLYDLIKKDKWPNPEFQSLVFALHNNSWFHTFNSSGCSLGNDSLVILSEMMRENVSITELSITDGGASKNGIVALSEALASNNEVSLKILDLSGNVFDHKSLTVFTSSLTTNALNKLRCLNISNSKIPKVGVLLEAILTTPSLLQCLEKLNISQNKLESQCSKTLGTLLVTSHRLLNLNISGTNTVWMSLVEGLSEKAIISLVEIDISNNHPKNKQFAELVAFLNAIVHLKSIILSNTQISAQNLYSILKKAKYLEYLDISDNIELMDGDIKILMRGLVDKEFSTNLKVLHMNNVFTKKSKKRSAAMKETANAINLSGIKEFSISGCKLKTDILDFLFGLFNNKTLEVLNISGNQSGDSMAFVLSKLLQHNATIHTIYWDGNETTLTGLKSILLGLKRNRAIKTFPLPLFDLANLIKKENVDTQAVEQITKEIQSNITEKLKTTLVGGSAVRDYTVNSDLPFAKRRSIKNLQRATSEKRNSVKQLPHFSKKKQPVKLVSQNVDIVRAAKLWGVKTDNEENINASSEKSSDSSNSNEEQEDGEENKDTKEDTEPPTDSENTNTTEKMEEEPRRPKRIIRKQQNTTTQLPPHAITPPPYHYDPHSVPNTDPHRSSVSHKAKLSLSTRYKKEPQSPLHLESAPIIDKSSLKFAHSALVSAPALPQLNIDAPPSPLLKPLDYDLKYPSSQELMHSGADLERKKKREKLKEKRAKSAGKSKENIKNPNSAKKLRSTIEMDTTGANHMQELVDVGVEQDEEEHEIKEEEKLVAEEDPKFTKKANSKHKLKSHGESEKNEAKEKKRLKPEITTHKKTKSNQD</sequence>
<dbReference type="GO" id="GO:0030027">
    <property type="term" value="C:lamellipodium"/>
    <property type="evidence" value="ECO:0007669"/>
    <property type="project" value="TreeGrafter"/>
</dbReference>
<dbReference type="AlphaFoldDB" id="A0A6B2KX85"/>
<dbReference type="PANTHER" id="PTHR24112:SF66">
    <property type="entry name" value="LEUCINE-RICH REPEAT, ISOFORM F"/>
    <property type="match status" value="1"/>
</dbReference>
<feature type="compositionally biased region" description="Basic and acidic residues" evidence="1">
    <location>
        <begin position="948"/>
        <end position="978"/>
    </location>
</feature>
<dbReference type="InterPro" id="IPR032675">
    <property type="entry name" value="LRR_dom_sf"/>
</dbReference>
<accession>A0A6B2KX85</accession>
<dbReference type="InterPro" id="IPR051279">
    <property type="entry name" value="PP1-Reg/Actin-Interact_Protein"/>
</dbReference>
<feature type="region of interest" description="Disordered" evidence="1">
    <location>
        <begin position="634"/>
        <end position="657"/>
    </location>
</feature>
<dbReference type="GO" id="GO:0034315">
    <property type="term" value="P:regulation of Arp2/3 complex-mediated actin nucleation"/>
    <property type="evidence" value="ECO:0007669"/>
    <property type="project" value="TreeGrafter"/>
</dbReference>
<reference evidence="2" key="1">
    <citation type="journal article" date="2020" name="J. Eukaryot. Microbiol.">
        <title>De novo Sequencing, Assembly and Annotation of the Transcriptome for the Free-Living Testate Amoeba Arcella intermedia.</title>
        <authorList>
            <person name="Ribeiro G.M."/>
            <person name="Porfirio-Sousa A.L."/>
            <person name="Maurer-Alcala X.X."/>
            <person name="Katz L.A."/>
            <person name="Lahr D.J.G."/>
        </authorList>
    </citation>
    <scope>NUCLEOTIDE SEQUENCE</scope>
</reference>
<dbReference type="SUPFAM" id="SSF52047">
    <property type="entry name" value="RNI-like"/>
    <property type="match status" value="1"/>
</dbReference>
<name>A0A6B2KX85_9EUKA</name>
<organism evidence="2">
    <name type="scientific">Arcella intermedia</name>
    <dbReference type="NCBI Taxonomy" id="1963864"/>
    <lineage>
        <taxon>Eukaryota</taxon>
        <taxon>Amoebozoa</taxon>
        <taxon>Tubulinea</taxon>
        <taxon>Elardia</taxon>
        <taxon>Arcellinida</taxon>
        <taxon>Sphaerothecina</taxon>
        <taxon>Arcellidae</taxon>
        <taxon>Arcella</taxon>
    </lineage>
</organism>
<evidence type="ECO:0000313" key="2">
    <source>
        <dbReference type="EMBL" id="NDV29282.1"/>
    </source>
</evidence>
<dbReference type="EMBL" id="GIBP01000313">
    <property type="protein sequence ID" value="NDV29282.1"/>
    <property type="molecule type" value="Transcribed_RNA"/>
</dbReference>
<dbReference type="EMBL" id="GIBP01000311">
    <property type="protein sequence ID" value="NDV29280.1"/>
    <property type="molecule type" value="Transcribed_RNA"/>
</dbReference>
<dbReference type="Gene3D" id="3.80.10.10">
    <property type="entry name" value="Ribonuclease Inhibitor"/>
    <property type="match status" value="1"/>
</dbReference>
<feature type="compositionally biased region" description="Basic residues" evidence="1">
    <location>
        <begin position="937"/>
        <end position="947"/>
    </location>
</feature>
<feature type="compositionally biased region" description="Basic residues" evidence="1">
    <location>
        <begin position="861"/>
        <end position="876"/>
    </location>
</feature>
<dbReference type="PANTHER" id="PTHR24112">
    <property type="entry name" value="LEUCINE-RICH REPEAT, ISOFORM F-RELATED"/>
    <property type="match status" value="1"/>
</dbReference>
<evidence type="ECO:0000256" key="1">
    <source>
        <dbReference type="SAM" id="MobiDB-lite"/>
    </source>
</evidence>
<feature type="region of interest" description="Disordered" evidence="1">
    <location>
        <begin position="847"/>
        <end position="978"/>
    </location>
</feature>
<dbReference type="GO" id="GO:0005886">
    <property type="term" value="C:plasma membrane"/>
    <property type="evidence" value="ECO:0007669"/>
    <property type="project" value="TreeGrafter"/>
</dbReference>
<protein>
    <submittedName>
        <fullName evidence="2">Uncharacterized protein</fullName>
    </submittedName>
</protein>
<dbReference type="GO" id="GO:0016477">
    <property type="term" value="P:cell migration"/>
    <property type="evidence" value="ECO:0007669"/>
    <property type="project" value="TreeGrafter"/>
</dbReference>